<dbReference type="InterPro" id="IPR037151">
    <property type="entry name" value="AlkB-like_sf"/>
</dbReference>
<evidence type="ECO:0000313" key="3">
    <source>
        <dbReference type="EMBL" id="KAJ6812027.1"/>
    </source>
</evidence>
<dbReference type="SUPFAM" id="SSF51197">
    <property type="entry name" value="Clavaminate synthase-like"/>
    <property type="match status" value="1"/>
</dbReference>
<feature type="region of interest" description="Disordered" evidence="2">
    <location>
        <begin position="95"/>
        <end position="175"/>
    </location>
</feature>
<feature type="compositionally biased region" description="Polar residues" evidence="2">
    <location>
        <begin position="149"/>
        <end position="174"/>
    </location>
</feature>
<feature type="compositionally biased region" description="Polar residues" evidence="2">
    <location>
        <begin position="565"/>
        <end position="587"/>
    </location>
</feature>
<evidence type="ECO:0008006" key="5">
    <source>
        <dbReference type="Google" id="ProtNLM"/>
    </source>
</evidence>
<name>A0AAX6F6H0_IRIPA</name>
<protein>
    <recommendedName>
        <fullName evidence="5">Hydroxyproline-rich glycoprotein family protein</fullName>
    </recommendedName>
</protein>
<organism evidence="3 4">
    <name type="scientific">Iris pallida</name>
    <name type="common">Sweet iris</name>
    <dbReference type="NCBI Taxonomy" id="29817"/>
    <lineage>
        <taxon>Eukaryota</taxon>
        <taxon>Viridiplantae</taxon>
        <taxon>Streptophyta</taxon>
        <taxon>Embryophyta</taxon>
        <taxon>Tracheophyta</taxon>
        <taxon>Spermatophyta</taxon>
        <taxon>Magnoliopsida</taxon>
        <taxon>Liliopsida</taxon>
        <taxon>Asparagales</taxon>
        <taxon>Iridaceae</taxon>
        <taxon>Iridoideae</taxon>
        <taxon>Irideae</taxon>
        <taxon>Iris</taxon>
    </lineage>
</organism>
<reference evidence="3" key="2">
    <citation type="submission" date="2023-04" db="EMBL/GenBank/DDBJ databases">
        <authorList>
            <person name="Bruccoleri R.E."/>
            <person name="Oakeley E.J."/>
            <person name="Faust A.-M."/>
            <person name="Dessus-Babus S."/>
            <person name="Altorfer M."/>
            <person name="Burckhardt D."/>
            <person name="Oertli M."/>
            <person name="Naumann U."/>
            <person name="Petersen F."/>
            <person name="Wong J."/>
        </authorList>
    </citation>
    <scope>NUCLEOTIDE SEQUENCE</scope>
    <source>
        <strain evidence="3">GSM-AAB239-AS_SAM_17_03QT</strain>
        <tissue evidence="3">Leaf</tissue>
    </source>
</reference>
<reference evidence="3" key="1">
    <citation type="journal article" date="2023" name="GigaByte">
        <title>Genome assembly of the bearded iris, Iris pallida Lam.</title>
        <authorList>
            <person name="Bruccoleri R.E."/>
            <person name="Oakeley E.J."/>
            <person name="Faust A.M.E."/>
            <person name="Altorfer M."/>
            <person name="Dessus-Babus S."/>
            <person name="Burckhardt D."/>
            <person name="Oertli M."/>
            <person name="Naumann U."/>
            <person name="Petersen F."/>
            <person name="Wong J."/>
        </authorList>
    </citation>
    <scope>NUCLEOTIDE SEQUENCE</scope>
    <source>
        <strain evidence="3">GSM-AAB239-AS_SAM_17_03QT</strain>
    </source>
</reference>
<accession>A0AAX6F6H0</accession>
<keyword evidence="4" id="KW-1185">Reference proteome</keyword>
<evidence type="ECO:0000313" key="4">
    <source>
        <dbReference type="Proteomes" id="UP001140949"/>
    </source>
</evidence>
<gene>
    <name evidence="3" type="ORF">M6B38_152290</name>
</gene>
<comment type="similarity">
    <text evidence="1">Belongs to the alkB family.</text>
</comment>
<dbReference type="EMBL" id="JANAVB010031416">
    <property type="protein sequence ID" value="KAJ6812027.1"/>
    <property type="molecule type" value="Genomic_DNA"/>
</dbReference>
<feature type="region of interest" description="Disordered" evidence="2">
    <location>
        <begin position="539"/>
        <end position="602"/>
    </location>
</feature>
<dbReference type="Proteomes" id="UP001140949">
    <property type="component" value="Unassembled WGS sequence"/>
</dbReference>
<dbReference type="PANTHER" id="PTHR31447:SF0">
    <property type="entry name" value="HYDROXYPROLINE-RICH GLYCOPROTEIN FAMILY PROTEIN"/>
    <property type="match status" value="1"/>
</dbReference>
<dbReference type="PANTHER" id="PTHR31447">
    <property type="entry name" value="HYDROXYPROLINE-RICH GLYCOPROTEIN FAMILY PROTEIN-RELATED"/>
    <property type="match status" value="1"/>
</dbReference>
<evidence type="ECO:0000256" key="1">
    <source>
        <dbReference type="ARBA" id="ARBA00007879"/>
    </source>
</evidence>
<evidence type="ECO:0000256" key="2">
    <source>
        <dbReference type="SAM" id="MobiDB-lite"/>
    </source>
</evidence>
<dbReference type="GO" id="GO:0032451">
    <property type="term" value="F:demethylase activity"/>
    <property type="evidence" value="ECO:0007669"/>
    <property type="project" value="InterPro"/>
</dbReference>
<proteinExistence type="inferred from homology"/>
<feature type="compositionally biased region" description="Basic and acidic residues" evidence="2">
    <location>
        <begin position="112"/>
        <end position="130"/>
    </location>
</feature>
<dbReference type="InterPro" id="IPR044842">
    <property type="entry name" value="ALKBH9B/ALKBH10B-like"/>
</dbReference>
<dbReference type="Gene3D" id="2.60.120.590">
    <property type="entry name" value="Alpha-ketoglutarate-dependent dioxygenase AlkB-like"/>
    <property type="match status" value="1"/>
</dbReference>
<dbReference type="GO" id="GO:0003729">
    <property type="term" value="F:mRNA binding"/>
    <property type="evidence" value="ECO:0007669"/>
    <property type="project" value="InterPro"/>
</dbReference>
<dbReference type="AlphaFoldDB" id="A0AAX6F6H0"/>
<sequence length="602" mass="65518">MAMQQRQQQWVAAAAAADDRDAFASWLRSEFAAANAIIDTLLHHLHATGDPGEYDRVAAAVHQRRLNWSPVLHLQHFFPVGEVAYSLDQARWRRMSQSPGRGRSGRPAGNVHRFDGSRGKERHAAEKEGMGDIPRSQTNISLKGEENSTECPNMESPNVENCHSSPSRGTNDNSFVEGAEDVIPSQDEKHKPIAAPKFFVVNETYEGKTVNIAEGIKLYEDLLDSSEIVRLSSLANDLRTAGRRGEIAGSTFMVSKRPMKGHGRELIQLGIPIVEGRLKDETMNVTSIESKVEPLPSLLRDVLDRFVQLQVLTVKPDFCVVDFFNEGDHSQGHVWPPWYGRPVCNLFLTECDMILGRAIGGDHRGDYRGSLKLDIVQGALLIMQGISADLLKRAIPAKRKLRILLTFGKSQSKKSFASEFPRLSSPSATPAPSLPWATQLLMPPNLARRPPVPKHYVVVPAAGVLPPNDGIQPVFSEPIPAPVHYPNPLPVQPIFIEPNPVPAHYPVPVPVQPMFVAPTPVSPVSAIVPRGAAPRLPVPGTGVFLPPPGSNQSPTSNGMEKPSGQVVTSPKSRAEGTETSPNCNGLSNGEPENVGAQKDAAK</sequence>
<comment type="caution">
    <text evidence="3">The sequence shown here is derived from an EMBL/GenBank/DDBJ whole genome shotgun (WGS) entry which is preliminary data.</text>
</comment>
<dbReference type="GO" id="GO:0006402">
    <property type="term" value="P:mRNA catabolic process"/>
    <property type="evidence" value="ECO:0007669"/>
    <property type="project" value="InterPro"/>
</dbReference>